<organism evidence="3 4">
    <name type="scientific">Geobacillus icigianus</name>
    <dbReference type="NCBI Taxonomy" id="1430331"/>
    <lineage>
        <taxon>Bacteria</taxon>
        <taxon>Bacillati</taxon>
        <taxon>Bacillota</taxon>
        <taxon>Bacilli</taxon>
        <taxon>Bacillales</taxon>
        <taxon>Anoxybacillaceae</taxon>
        <taxon>Geobacillus</taxon>
    </lineage>
</organism>
<dbReference type="PANTHER" id="PTHR39965:SF1">
    <property type="entry name" value="CRISPR SYSTEM CMR SUBUNIT CMR6"/>
    <property type="match status" value="1"/>
</dbReference>
<dbReference type="EMBL" id="JPYA02000003">
    <property type="protein sequence ID" value="MEB3751827.1"/>
    <property type="molecule type" value="Genomic_DNA"/>
</dbReference>
<dbReference type="RefSeq" id="WP_033019048.1">
    <property type="nucleotide sequence ID" value="NZ_JPYA02000003.1"/>
</dbReference>
<name>A0ABU6BIN2_9BACL</name>
<sequence length="294" mass="34290">MVKYRPNEKKNKKRNDAKKNEQMFVERLCLPADTRRVLVTENDIFSSGADNYWLQYHRLVEQPNDQEKERLRPSVFHFKPAFQQELFDNLVKRQKKIIADSGWESQWFQVSFEWRLALGLGDASVYETSITLHPLYGYPYLPAQAIKGVCLSYMIFEYFDGEEKKAEQSQAFRFLFGDQDEQGSVIFTDSIPVQIPKIKEDIINVHYKMYYQQQKWPVDYDTPSLVSFPVVEKPRFQFGVLLKENVTFTEEPFRDETATQVLKKLVSGAFSEHGIGAKTAVNYGYGIAQSIEGW</sequence>
<dbReference type="PANTHER" id="PTHR39965">
    <property type="entry name" value="CRISPR SYSTEM CMR SUBUNIT CMR6"/>
    <property type="match status" value="1"/>
</dbReference>
<keyword evidence="1" id="KW-0051">Antiviral defense</keyword>
<feature type="domain" description="CRISPR type III-associated protein" evidence="2">
    <location>
        <begin position="124"/>
        <end position="284"/>
    </location>
</feature>
<dbReference type="Proteomes" id="UP000029267">
    <property type="component" value="Unassembled WGS sequence"/>
</dbReference>
<keyword evidence="4" id="KW-1185">Reference proteome</keyword>
<dbReference type="NCBIfam" id="TIGR01898">
    <property type="entry name" value="cas_TM1791_cmr6"/>
    <property type="match status" value="1"/>
</dbReference>
<proteinExistence type="predicted"/>
<dbReference type="InterPro" id="IPR005537">
    <property type="entry name" value="RAMP_III_fam"/>
</dbReference>
<evidence type="ECO:0000313" key="3">
    <source>
        <dbReference type="EMBL" id="MEB3751827.1"/>
    </source>
</evidence>
<dbReference type="InterPro" id="IPR010172">
    <property type="entry name" value="CRISPR-assoc_prot_TM1791"/>
</dbReference>
<gene>
    <name evidence="3" type="ORF">EP10_002682</name>
</gene>
<comment type="caution">
    <text evidence="3">The sequence shown here is derived from an EMBL/GenBank/DDBJ whole genome shotgun (WGS) entry which is preliminary data.</text>
</comment>
<evidence type="ECO:0000256" key="1">
    <source>
        <dbReference type="ARBA" id="ARBA00023118"/>
    </source>
</evidence>
<accession>A0ABU6BIN2</accession>
<evidence type="ECO:0000259" key="2">
    <source>
        <dbReference type="Pfam" id="PF03787"/>
    </source>
</evidence>
<evidence type="ECO:0000313" key="4">
    <source>
        <dbReference type="Proteomes" id="UP000029267"/>
    </source>
</evidence>
<dbReference type="Pfam" id="PF03787">
    <property type="entry name" value="RAMPs"/>
    <property type="match status" value="1"/>
</dbReference>
<protein>
    <recommendedName>
        <fullName evidence="2">CRISPR type III-associated protein domain-containing protein</fullName>
    </recommendedName>
</protein>
<reference evidence="3 4" key="1">
    <citation type="journal article" date="2014" name="Genome Announc.">
        <title>Draft Genome Sequence of Geobacillus icigianus Strain G1w1T Isolated from Hot Springs in the Valley of Geysers, Kamchatka (Russian Federation).</title>
        <authorList>
            <person name="Bryanskaya A.V."/>
            <person name="Rozanov A.S."/>
            <person name="Logacheva M.D."/>
            <person name="Kotenko A.V."/>
            <person name="Peltek S.E."/>
        </authorList>
    </citation>
    <scope>NUCLEOTIDE SEQUENCE [LARGE SCALE GENOMIC DNA]</scope>
    <source>
        <strain evidence="3 4">G1w1</strain>
    </source>
</reference>